<evidence type="ECO:0000259" key="8">
    <source>
        <dbReference type="Pfam" id="PF01061"/>
    </source>
</evidence>
<dbReference type="Proteomes" id="UP001165090">
    <property type="component" value="Unassembled WGS sequence"/>
</dbReference>
<keyword evidence="2" id="KW-0813">Transport</keyword>
<evidence type="ECO:0000313" key="10">
    <source>
        <dbReference type="Proteomes" id="UP001165090"/>
    </source>
</evidence>
<evidence type="ECO:0000256" key="4">
    <source>
        <dbReference type="ARBA" id="ARBA00022989"/>
    </source>
</evidence>
<feature type="domain" description="ABC-2 type transporter transmembrane" evidence="8">
    <location>
        <begin position="2"/>
        <end position="185"/>
    </location>
</feature>
<dbReference type="PANTHER" id="PTHR48041">
    <property type="entry name" value="ABC TRANSPORTER G FAMILY MEMBER 28"/>
    <property type="match status" value="1"/>
</dbReference>
<proteinExistence type="predicted"/>
<dbReference type="Pfam" id="PF01061">
    <property type="entry name" value="ABC2_membrane"/>
    <property type="match status" value="1"/>
</dbReference>
<organism evidence="9 10">
    <name type="scientific">Volvox africanus</name>
    <dbReference type="NCBI Taxonomy" id="51714"/>
    <lineage>
        <taxon>Eukaryota</taxon>
        <taxon>Viridiplantae</taxon>
        <taxon>Chlorophyta</taxon>
        <taxon>core chlorophytes</taxon>
        <taxon>Chlorophyceae</taxon>
        <taxon>CS clade</taxon>
        <taxon>Chlamydomonadales</taxon>
        <taxon>Volvocaceae</taxon>
        <taxon>Volvox</taxon>
    </lineage>
</organism>
<keyword evidence="10" id="KW-1185">Reference proteome</keyword>
<feature type="transmembrane region" description="Helical" evidence="6">
    <location>
        <begin position="163"/>
        <end position="181"/>
    </location>
</feature>
<evidence type="ECO:0000256" key="5">
    <source>
        <dbReference type="ARBA" id="ARBA00023136"/>
    </source>
</evidence>
<keyword evidence="5 6" id="KW-0472">Membrane</keyword>
<sequence length="251" mass="28075">MVILAVLTGLLWFQRGRGSQIAVGADVTGLLFFELLFPSFRALYSALFTFPNEYRMLKKERPAGMYRLSAYYAARTASDLPIELLYPTVFVTIIYWMGGLRPTAGAFICNLFSMLLLVLLAQTWGLLFGGTFMDPKTAQTITTVAILAFLLVGGFYVKTVPVWISWLKYLSFIYWGYNLLLKIQFRKNVYYNGATPVTDLPSALGLQIDPDVGAAPELLVLIAMLVVLRALTYVVLRVKTEIPQTRSKSAP</sequence>
<evidence type="ECO:0000313" key="9">
    <source>
        <dbReference type="EMBL" id="GLI64948.1"/>
    </source>
</evidence>
<evidence type="ECO:0000256" key="2">
    <source>
        <dbReference type="ARBA" id="ARBA00022448"/>
    </source>
</evidence>
<dbReference type="PANTHER" id="PTHR48041:SF125">
    <property type="entry name" value="ABC TRANSPORTER G FAMILY"/>
    <property type="match status" value="1"/>
</dbReference>
<feature type="transmembrane region" description="Helical" evidence="6">
    <location>
        <begin position="72"/>
        <end position="98"/>
    </location>
</feature>
<dbReference type="EMBL" id="BSDZ01000021">
    <property type="protein sequence ID" value="GLI64948.1"/>
    <property type="molecule type" value="Genomic_DNA"/>
</dbReference>
<name>A0ABQ5S684_9CHLO</name>
<evidence type="ECO:0000256" key="3">
    <source>
        <dbReference type="ARBA" id="ARBA00022692"/>
    </source>
</evidence>
<feature type="transmembrane region" description="Helical" evidence="6">
    <location>
        <begin position="104"/>
        <end position="128"/>
    </location>
</feature>
<evidence type="ECO:0000256" key="7">
    <source>
        <dbReference type="SAM" id="SignalP"/>
    </source>
</evidence>
<gene>
    <name evidence="9" type="ORF">VaNZ11_008352</name>
</gene>
<comment type="subcellular location">
    <subcellularLocation>
        <location evidence="1">Membrane</location>
        <topology evidence="1">Multi-pass membrane protein</topology>
    </subcellularLocation>
</comment>
<comment type="caution">
    <text evidence="9">The sequence shown here is derived from an EMBL/GenBank/DDBJ whole genome shotgun (WGS) entry which is preliminary data.</text>
</comment>
<keyword evidence="7" id="KW-0732">Signal</keyword>
<dbReference type="InterPro" id="IPR013525">
    <property type="entry name" value="ABC2_TM"/>
</dbReference>
<keyword evidence="3 6" id="KW-0812">Transmembrane</keyword>
<reference evidence="9 10" key="1">
    <citation type="journal article" date="2023" name="IScience">
        <title>Expanded male sex-determining region conserved during the evolution of homothallism in the green alga Volvox.</title>
        <authorList>
            <person name="Yamamoto K."/>
            <person name="Matsuzaki R."/>
            <person name="Mahakham W."/>
            <person name="Heman W."/>
            <person name="Sekimoto H."/>
            <person name="Kawachi M."/>
            <person name="Minakuchi Y."/>
            <person name="Toyoda A."/>
            <person name="Nozaki H."/>
        </authorList>
    </citation>
    <scope>NUCLEOTIDE SEQUENCE [LARGE SCALE GENOMIC DNA]</scope>
    <source>
        <strain evidence="9 10">NIES-4468</strain>
    </source>
</reference>
<evidence type="ECO:0000256" key="6">
    <source>
        <dbReference type="SAM" id="Phobius"/>
    </source>
</evidence>
<feature type="chain" id="PRO_5046537329" description="ABC-2 type transporter transmembrane domain-containing protein" evidence="7">
    <location>
        <begin position="19"/>
        <end position="251"/>
    </location>
</feature>
<keyword evidence="4 6" id="KW-1133">Transmembrane helix</keyword>
<feature type="signal peptide" evidence="7">
    <location>
        <begin position="1"/>
        <end position="18"/>
    </location>
</feature>
<feature type="transmembrane region" description="Helical" evidence="6">
    <location>
        <begin position="218"/>
        <end position="236"/>
    </location>
</feature>
<feature type="transmembrane region" description="Helical" evidence="6">
    <location>
        <begin position="28"/>
        <end position="51"/>
    </location>
</feature>
<evidence type="ECO:0000256" key="1">
    <source>
        <dbReference type="ARBA" id="ARBA00004141"/>
    </source>
</evidence>
<feature type="transmembrane region" description="Helical" evidence="6">
    <location>
        <begin position="140"/>
        <end position="157"/>
    </location>
</feature>
<protein>
    <recommendedName>
        <fullName evidence="8">ABC-2 type transporter transmembrane domain-containing protein</fullName>
    </recommendedName>
</protein>
<accession>A0ABQ5S684</accession>
<dbReference type="InterPro" id="IPR050352">
    <property type="entry name" value="ABCG_transporters"/>
</dbReference>